<feature type="transmembrane region" description="Helical" evidence="5">
    <location>
        <begin position="41"/>
        <end position="58"/>
    </location>
</feature>
<dbReference type="Pfam" id="PF01925">
    <property type="entry name" value="TauE"/>
    <property type="match status" value="1"/>
</dbReference>
<dbReference type="EMBL" id="FLUP01000001">
    <property type="protein sequence ID" value="SBW01738.1"/>
    <property type="molecule type" value="Genomic_DNA"/>
</dbReference>
<comment type="similarity">
    <text evidence="5">Belongs to the 4-toluene sulfonate uptake permease (TSUP) (TC 2.A.102) family.</text>
</comment>
<dbReference type="InterPro" id="IPR051598">
    <property type="entry name" value="TSUP/Inactive_protease-like"/>
</dbReference>
<evidence type="ECO:0000256" key="1">
    <source>
        <dbReference type="ARBA" id="ARBA00004141"/>
    </source>
</evidence>
<evidence type="ECO:0000256" key="3">
    <source>
        <dbReference type="ARBA" id="ARBA00022989"/>
    </source>
</evidence>
<evidence type="ECO:0000256" key="4">
    <source>
        <dbReference type="ARBA" id="ARBA00023136"/>
    </source>
</evidence>
<protein>
    <recommendedName>
        <fullName evidence="5">Probable membrane transporter protein</fullName>
    </recommendedName>
</protein>
<proteinExistence type="inferred from homology"/>
<keyword evidence="5" id="KW-1003">Cell membrane</keyword>
<dbReference type="PANTHER" id="PTHR43701">
    <property type="entry name" value="MEMBRANE TRANSPORTER PROTEIN MJ0441-RELATED"/>
    <property type="match status" value="1"/>
</dbReference>
<dbReference type="RefSeq" id="WP_227118108.1">
    <property type="nucleotide sequence ID" value="NZ_LT598928.1"/>
</dbReference>
<dbReference type="AlphaFoldDB" id="A0A212JQY1"/>
<dbReference type="InterPro" id="IPR002781">
    <property type="entry name" value="TM_pro_TauE-like"/>
</dbReference>
<feature type="transmembrane region" description="Helical" evidence="5">
    <location>
        <begin position="134"/>
        <end position="156"/>
    </location>
</feature>
<reference evidence="6" key="1">
    <citation type="submission" date="2016-04" db="EMBL/GenBank/DDBJ databases">
        <authorList>
            <person name="Evans L.H."/>
            <person name="Alamgir A."/>
            <person name="Owens N."/>
            <person name="Weber N.D."/>
            <person name="Virtaneva K."/>
            <person name="Barbian K."/>
            <person name="Babar A."/>
            <person name="Rosenke K."/>
        </authorList>
    </citation>
    <scope>NUCLEOTIDE SEQUENCE</scope>
    <source>
        <strain evidence="6">92-2</strain>
    </source>
</reference>
<evidence type="ECO:0000256" key="5">
    <source>
        <dbReference type="RuleBase" id="RU363041"/>
    </source>
</evidence>
<feature type="transmembrane region" description="Helical" evidence="5">
    <location>
        <begin position="70"/>
        <end position="90"/>
    </location>
</feature>
<gene>
    <name evidence="6" type="ORF">KM92DES2_11549</name>
</gene>
<comment type="subcellular location">
    <subcellularLocation>
        <location evidence="5">Cell membrane</location>
        <topology evidence="5">Multi-pass membrane protein</topology>
    </subcellularLocation>
    <subcellularLocation>
        <location evidence="1">Membrane</location>
        <topology evidence="1">Multi-pass membrane protein</topology>
    </subcellularLocation>
</comment>
<evidence type="ECO:0000313" key="6">
    <source>
        <dbReference type="EMBL" id="SBW01738.1"/>
    </source>
</evidence>
<name>A0A212JQY1_9BACT</name>
<sequence length="248" mass="25663">MLAALAVSSFLVGALIGATGVGGVLLIPAIMFFGGLGTHEAMATALFSFLFAGIVATASYQRYGTIDWRVTLPVVAGSFLSGYVGAYVGAYVPARGLNILLACLIIFSSLYSMLPARKGTGMAQRLSPRGNTALLFGIGIFTGFLCGMTGAGGGIISVPVMLLFSYAPLQCIATSQVLQMVISVSGSASNMSNGFISYSTVWWVTACELVGIAVGAHIAHRVPVSLLKRMVSGLCMAIGLFIAWRALG</sequence>
<keyword evidence="2 5" id="KW-0812">Transmembrane</keyword>
<dbReference type="GO" id="GO:0005886">
    <property type="term" value="C:plasma membrane"/>
    <property type="evidence" value="ECO:0007669"/>
    <property type="project" value="UniProtKB-SubCell"/>
</dbReference>
<keyword evidence="3 5" id="KW-1133">Transmembrane helix</keyword>
<dbReference type="PANTHER" id="PTHR43701:SF2">
    <property type="entry name" value="MEMBRANE TRANSPORTER PROTEIN YJNA-RELATED"/>
    <property type="match status" value="1"/>
</dbReference>
<feature type="transmembrane region" description="Helical" evidence="5">
    <location>
        <begin position="96"/>
        <end position="114"/>
    </location>
</feature>
<keyword evidence="4 5" id="KW-0472">Membrane</keyword>
<feature type="transmembrane region" description="Helical" evidence="5">
    <location>
        <begin position="230"/>
        <end position="247"/>
    </location>
</feature>
<evidence type="ECO:0000256" key="2">
    <source>
        <dbReference type="ARBA" id="ARBA00022692"/>
    </source>
</evidence>
<feature type="transmembrane region" description="Helical" evidence="5">
    <location>
        <begin position="195"/>
        <end position="218"/>
    </location>
</feature>
<accession>A0A212JQY1</accession>
<organism evidence="6">
    <name type="scientific">uncultured Desulfovibrio sp</name>
    <dbReference type="NCBI Taxonomy" id="167968"/>
    <lineage>
        <taxon>Bacteria</taxon>
        <taxon>Pseudomonadati</taxon>
        <taxon>Thermodesulfobacteriota</taxon>
        <taxon>Desulfovibrionia</taxon>
        <taxon>Desulfovibrionales</taxon>
        <taxon>Desulfovibrionaceae</taxon>
        <taxon>Desulfovibrio</taxon>
        <taxon>environmental samples</taxon>
    </lineage>
</organism>